<protein>
    <submittedName>
        <fullName evidence="1">Uncharacterized protein</fullName>
    </submittedName>
</protein>
<evidence type="ECO:0000313" key="2">
    <source>
        <dbReference type="Proteomes" id="UP001253595"/>
    </source>
</evidence>
<evidence type="ECO:0000313" key="1">
    <source>
        <dbReference type="EMBL" id="MDR7091157.1"/>
    </source>
</evidence>
<sequence length="289" mass="33299">MDIVHNIEFLRAEYERIRAKGYLLAGDLNDLPQRASVYYHLYEDSGGRNVFPLIAAHGALWASGYFSKGMRIGRFLALQYCFNFTKMRDKMQLLSAFANAFRDINRRVCAEAYAIYHFSKLYGDAISSSEIIPSELLQILNECHSSQRSGNHFDYGQRLKLFSAFFLWEQETIVAPAVADAIKEFDWPLVKCLAMKPCIEFSYFGKGGGLQFFDFSSKVERIELGIQAFKLAEHVGVKHVKHVEQALQFYKILPLSFFKDTSLFFTRLQENLTLHRCAVTSLRKEITYD</sequence>
<organism evidence="1 2">
    <name type="scientific">Cellvibrio fibrivorans</name>
    <dbReference type="NCBI Taxonomy" id="126350"/>
    <lineage>
        <taxon>Bacteria</taxon>
        <taxon>Pseudomonadati</taxon>
        <taxon>Pseudomonadota</taxon>
        <taxon>Gammaproteobacteria</taxon>
        <taxon>Cellvibrionales</taxon>
        <taxon>Cellvibrionaceae</taxon>
        <taxon>Cellvibrio</taxon>
    </lineage>
</organism>
<accession>A0ABU1V145</accession>
<reference evidence="1 2" key="1">
    <citation type="submission" date="2023-07" db="EMBL/GenBank/DDBJ databases">
        <title>Sorghum-associated microbial communities from plants grown in Nebraska, USA.</title>
        <authorList>
            <person name="Schachtman D."/>
        </authorList>
    </citation>
    <scope>NUCLEOTIDE SEQUENCE [LARGE SCALE GENOMIC DNA]</scope>
    <source>
        <strain evidence="1 2">BE190</strain>
    </source>
</reference>
<gene>
    <name evidence="1" type="ORF">J2X05_003192</name>
</gene>
<keyword evidence="2" id="KW-1185">Reference proteome</keyword>
<dbReference type="RefSeq" id="WP_310074122.1">
    <property type="nucleotide sequence ID" value="NZ_JAVDVX010000006.1"/>
</dbReference>
<dbReference type="Proteomes" id="UP001253595">
    <property type="component" value="Unassembled WGS sequence"/>
</dbReference>
<proteinExistence type="predicted"/>
<name>A0ABU1V145_9GAMM</name>
<comment type="caution">
    <text evidence="1">The sequence shown here is derived from an EMBL/GenBank/DDBJ whole genome shotgun (WGS) entry which is preliminary data.</text>
</comment>
<dbReference type="EMBL" id="JAVDVX010000006">
    <property type="protein sequence ID" value="MDR7091157.1"/>
    <property type="molecule type" value="Genomic_DNA"/>
</dbReference>